<evidence type="ECO:0000256" key="10">
    <source>
        <dbReference type="ARBA" id="ARBA00048793"/>
    </source>
</evidence>
<dbReference type="SUPFAM" id="SSF48179">
    <property type="entry name" value="6-phosphogluconate dehydrogenase C-terminal domain-like"/>
    <property type="match status" value="1"/>
</dbReference>
<dbReference type="GO" id="GO:0008677">
    <property type="term" value="F:2-dehydropantoate 2-reductase activity"/>
    <property type="evidence" value="ECO:0007669"/>
    <property type="project" value="UniProtKB-EC"/>
</dbReference>
<comment type="pathway">
    <text evidence="2">Cofactor biosynthesis; (R)-pantothenate biosynthesis; (R)-pantoate from 3-methyl-2-oxobutanoate: step 2/2.</text>
</comment>
<dbReference type="NCBIfam" id="TIGR00745">
    <property type="entry name" value="apbA_panE"/>
    <property type="match status" value="1"/>
</dbReference>
<sequence length="371" mass="42638">MNKGGTALKTSFGFNNQRAFFVGFDLINKRSVVIMKYGIIGAGAMGYRYGVMLQENAGVDVDFIDTWKPNVEQVRRQGGVSVARDHKNRRIIPINIFYPEEYSGHPDVWIIFKKQMQLAEEMDRDNAAGIFHDDQYVFSAMNGMGHFEKIAKYFPKNHIICGTAMIATRMDGPANVDFMGAEGTEVMHMARYTNEKPDEKTKAIADDFRKAKLNPVFADDWRGMCMSKVVFNAVTNTLCTMFEMQMGQFIEYEGVRAMAQQLFDEAYDACERAGIYLIPTRQQQVDSVITVSQEYKYHYPSMYQDFSKGRPTEVDYINGYIAKLGREHDYICRTHEFVVHEVHMAEMMRKYHQPQQNVADQHNAKKEGVRA</sequence>
<gene>
    <name evidence="13" type="ORF">FD41_GL002636</name>
</gene>
<keyword evidence="8" id="KW-0560">Oxidoreductase</keyword>
<dbReference type="InterPro" id="IPR013752">
    <property type="entry name" value="KPA_reductase"/>
</dbReference>
<evidence type="ECO:0000256" key="5">
    <source>
        <dbReference type="ARBA" id="ARBA00019465"/>
    </source>
</evidence>
<dbReference type="InterPro" id="IPR008927">
    <property type="entry name" value="6-PGluconate_DH-like_C_sf"/>
</dbReference>
<organism evidence="13 14">
    <name type="scientific">Lentilactobacillus farraginis DSM 18382 = JCM 14108</name>
    <dbReference type="NCBI Taxonomy" id="1423743"/>
    <lineage>
        <taxon>Bacteria</taxon>
        <taxon>Bacillati</taxon>
        <taxon>Bacillota</taxon>
        <taxon>Bacilli</taxon>
        <taxon>Lactobacillales</taxon>
        <taxon>Lactobacillaceae</taxon>
        <taxon>Lentilactobacillus</taxon>
    </lineage>
</organism>
<dbReference type="GO" id="GO:0050661">
    <property type="term" value="F:NADP binding"/>
    <property type="evidence" value="ECO:0007669"/>
    <property type="project" value="TreeGrafter"/>
</dbReference>
<dbReference type="SUPFAM" id="SSF51735">
    <property type="entry name" value="NAD(P)-binding Rossmann-fold domains"/>
    <property type="match status" value="1"/>
</dbReference>
<dbReference type="InterPro" id="IPR013328">
    <property type="entry name" value="6PGD_dom2"/>
</dbReference>
<feature type="domain" description="Ketopantoate reductase C-terminal" evidence="12">
    <location>
        <begin position="220"/>
        <end position="345"/>
    </location>
</feature>
<dbReference type="EC" id="1.1.1.169" evidence="4"/>
<evidence type="ECO:0000256" key="7">
    <source>
        <dbReference type="ARBA" id="ARBA00022857"/>
    </source>
</evidence>
<evidence type="ECO:0000259" key="12">
    <source>
        <dbReference type="Pfam" id="PF08546"/>
    </source>
</evidence>
<evidence type="ECO:0000256" key="1">
    <source>
        <dbReference type="ARBA" id="ARBA00002919"/>
    </source>
</evidence>
<evidence type="ECO:0000259" key="11">
    <source>
        <dbReference type="Pfam" id="PF02558"/>
    </source>
</evidence>
<dbReference type="PATRIC" id="fig|1423743.5.peg.2708"/>
<dbReference type="InterPro" id="IPR003710">
    <property type="entry name" value="ApbA"/>
</dbReference>
<evidence type="ECO:0000256" key="2">
    <source>
        <dbReference type="ARBA" id="ARBA00004994"/>
    </source>
</evidence>
<comment type="caution">
    <text evidence="13">The sequence shown here is derived from an EMBL/GenBank/DDBJ whole genome shotgun (WGS) entry which is preliminary data.</text>
</comment>
<dbReference type="Pfam" id="PF02558">
    <property type="entry name" value="ApbA"/>
    <property type="match status" value="1"/>
</dbReference>
<proteinExistence type="inferred from homology"/>
<accession>A0A0R1VUQ6</accession>
<evidence type="ECO:0000256" key="8">
    <source>
        <dbReference type="ARBA" id="ARBA00023002"/>
    </source>
</evidence>
<evidence type="ECO:0000256" key="4">
    <source>
        <dbReference type="ARBA" id="ARBA00013014"/>
    </source>
</evidence>
<evidence type="ECO:0000256" key="6">
    <source>
        <dbReference type="ARBA" id="ARBA00022655"/>
    </source>
</evidence>
<dbReference type="EMBL" id="AZFY01000047">
    <property type="protein sequence ID" value="KRM09383.1"/>
    <property type="molecule type" value="Genomic_DNA"/>
</dbReference>
<dbReference type="Gene3D" id="1.10.1040.10">
    <property type="entry name" value="N-(1-d-carboxylethyl)-l-norvaline Dehydrogenase, domain 2"/>
    <property type="match status" value="1"/>
</dbReference>
<dbReference type="AlphaFoldDB" id="A0A0R1VUQ6"/>
<keyword evidence="7" id="KW-0521">NADP</keyword>
<comment type="catalytic activity">
    <reaction evidence="10">
        <text>(R)-pantoate + NADP(+) = 2-dehydropantoate + NADPH + H(+)</text>
        <dbReference type="Rhea" id="RHEA:16233"/>
        <dbReference type="ChEBI" id="CHEBI:11561"/>
        <dbReference type="ChEBI" id="CHEBI:15378"/>
        <dbReference type="ChEBI" id="CHEBI:15980"/>
        <dbReference type="ChEBI" id="CHEBI:57783"/>
        <dbReference type="ChEBI" id="CHEBI:58349"/>
        <dbReference type="EC" id="1.1.1.169"/>
    </reaction>
</comment>
<evidence type="ECO:0000256" key="9">
    <source>
        <dbReference type="ARBA" id="ARBA00032024"/>
    </source>
</evidence>
<dbReference type="InterPro" id="IPR013332">
    <property type="entry name" value="KPR_N"/>
</dbReference>
<comment type="function">
    <text evidence="1">Catalyzes the NADPH-dependent reduction of ketopantoate into pantoic acid.</text>
</comment>
<keyword evidence="6" id="KW-0566">Pantothenate biosynthesis</keyword>
<dbReference type="GO" id="GO:0005737">
    <property type="term" value="C:cytoplasm"/>
    <property type="evidence" value="ECO:0007669"/>
    <property type="project" value="TreeGrafter"/>
</dbReference>
<evidence type="ECO:0000256" key="3">
    <source>
        <dbReference type="ARBA" id="ARBA00007870"/>
    </source>
</evidence>
<dbReference type="InterPro" id="IPR050838">
    <property type="entry name" value="Ketopantoate_reductase"/>
</dbReference>
<dbReference type="Pfam" id="PF08546">
    <property type="entry name" value="ApbA_C"/>
    <property type="match status" value="1"/>
</dbReference>
<feature type="domain" description="Ketopantoate reductase N-terminal" evidence="11">
    <location>
        <begin position="38"/>
        <end position="186"/>
    </location>
</feature>
<dbReference type="Proteomes" id="UP000051966">
    <property type="component" value="Unassembled WGS sequence"/>
</dbReference>
<protein>
    <recommendedName>
        <fullName evidence="5">2-dehydropantoate 2-reductase</fullName>
        <ecNumber evidence="4">1.1.1.169</ecNumber>
    </recommendedName>
    <alternativeName>
        <fullName evidence="9">Ketopantoate reductase</fullName>
    </alternativeName>
</protein>
<dbReference type="UniPathway" id="UPA00028">
    <property type="reaction ID" value="UER00004"/>
</dbReference>
<evidence type="ECO:0000313" key="14">
    <source>
        <dbReference type="Proteomes" id="UP000051966"/>
    </source>
</evidence>
<dbReference type="GO" id="GO:0015940">
    <property type="term" value="P:pantothenate biosynthetic process"/>
    <property type="evidence" value="ECO:0007669"/>
    <property type="project" value="UniProtKB-UniPathway"/>
</dbReference>
<dbReference type="PANTHER" id="PTHR43765:SF2">
    <property type="entry name" value="2-DEHYDROPANTOATE 2-REDUCTASE"/>
    <property type="match status" value="1"/>
</dbReference>
<dbReference type="Gene3D" id="3.40.50.720">
    <property type="entry name" value="NAD(P)-binding Rossmann-like Domain"/>
    <property type="match status" value="1"/>
</dbReference>
<reference evidence="13 14" key="1">
    <citation type="journal article" date="2015" name="Genome Announc.">
        <title>Expanding the biotechnology potential of lactobacilli through comparative genomics of 213 strains and associated genera.</title>
        <authorList>
            <person name="Sun Z."/>
            <person name="Harris H.M."/>
            <person name="McCann A."/>
            <person name="Guo C."/>
            <person name="Argimon S."/>
            <person name="Zhang W."/>
            <person name="Yang X."/>
            <person name="Jeffery I.B."/>
            <person name="Cooney J.C."/>
            <person name="Kagawa T.F."/>
            <person name="Liu W."/>
            <person name="Song Y."/>
            <person name="Salvetti E."/>
            <person name="Wrobel A."/>
            <person name="Rasinkangas P."/>
            <person name="Parkhill J."/>
            <person name="Rea M.C."/>
            <person name="O'Sullivan O."/>
            <person name="Ritari J."/>
            <person name="Douillard F.P."/>
            <person name="Paul Ross R."/>
            <person name="Yang R."/>
            <person name="Briner A.E."/>
            <person name="Felis G.E."/>
            <person name="de Vos W.M."/>
            <person name="Barrangou R."/>
            <person name="Klaenhammer T.R."/>
            <person name="Caufield P.W."/>
            <person name="Cui Y."/>
            <person name="Zhang H."/>
            <person name="O'Toole P.W."/>
        </authorList>
    </citation>
    <scope>NUCLEOTIDE SEQUENCE [LARGE SCALE GENOMIC DNA]</scope>
    <source>
        <strain evidence="13 14">DSM 18382</strain>
    </source>
</reference>
<comment type="similarity">
    <text evidence="3">Belongs to the ketopantoate reductase family.</text>
</comment>
<dbReference type="PANTHER" id="PTHR43765">
    <property type="entry name" value="2-DEHYDROPANTOATE 2-REDUCTASE-RELATED"/>
    <property type="match status" value="1"/>
</dbReference>
<keyword evidence="14" id="KW-1185">Reference proteome</keyword>
<name>A0A0R1VUQ6_9LACO</name>
<evidence type="ECO:0000313" key="13">
    <source>
        <dbReference type="EMBL" id="KRM09383.1"/>
    </source>
</evidence>
<dbReference type="InterPro" id="IPR036291">
    <property type="entry name" value="NAD(P)-bd_dom_sf"/>
</dbReference>